<dbReference type="Gene3D" id="2.40.37.10">
    <property type="entry name" value="Lyase, Ornithine Decarboxylase, Chain A, domain 1"/>
    <property type="match status" value="1"/>
</dbReference>
<dbReference type="InterPro" id="IPR000183">
    <property type="entry name" value="Orn/DAP/Arg_de-COase"/>
</dbReference>
<dbReference type="PANTHER" id="PTHR11482">
    <property type="entry name" value="ARGININE/DIAMINOPIMELATE/ORNITHINE DECARBOXYLASE"/>
    <property type="match status" value="1"/>
</dbReference>
<dbReference type="GO" id="GO:0033387">
    <property type="term" value="P:putrescine biosynthetic process from arginine, via ornithine"/>
    <property type="evidence" value="ECO:0007669"/>
    <property type="project" value="TreeGrafter"/>
</dbReference>
<dbReference type="STRING" id="1077348.A0A2G8S2V8"/>
<evidence type="ECO:0000256" key="6">
    <source>
        <dbReference type="ARBA" id="ARBA00034138"/>
    </source>
</evidence>
<protein>
    <recommendedName>
        <fullName evidence="6">ornithine decarboxylase</fullName>
        <ecNumber evidence="6">4.1.1.17</ecNumber>
    </recommendedName>
</protein>
<dbReference type="GO" id="GO:0004586">
    <property type="term" value="F:ornithine decarboxylase activity"/>
    <property type="evidence" value="ECO:0007669"/>
    <property type="project" value="UniProtKB-EC"/>
</dbReference>
<dbReference type="PANTHER" id="PTHR11482:SF6">
    <property type="entry name" value="ORNITHINE DECARBOXYLASE 1-RELATED"/>
    <property type="match status" value="1"/>
</dbReference>
<evidence type="ECO:0000259" key="13">
    <source>
        <dbReference type="Pfam" id="PF02784"/>
    </source>
</evidence>
<keyword evidence="15" id="KW-1185">Reference proteome</keyword>
<evidence type="ECO:0000256" key="10">
    <source>
        <dbReference type="RuleBase" id="RU003737"/>
    </source>
</evidence>
<feature type="modified residue" description="N6-(pyridoxal phosphate)lysine" evidence="9">
    <location>
        <position position="141"/>
    </location>
</feature>
<evidence type="ECO:0000256" key="8">
    <source>
        <dbReference type="ARBA" id="ARBA00049127"/>
    </source>
</evidence>
<dbReference type="PRINTS" id="PR01182">
    <property type="entry name" value="ORNDCRBXLASE"/>
</dbReference>
<dbReference type="InterPro" id="IPR029066">
    <property type="entry name" value="PLP-binding_barrel"/>
</dbReference>
<evidence type="ECO:0000256" key="4">
    <source>
        <dbReference type="ARBA" id="ARBA00023239"/>
    </source>
</evidence>
<dbReference type="Pfam" id="PF00278">
    <property type="entry name" value="Orn_DAP_Arg_deC"/>
    <property type="match status" value="1"/>
</dbReference>
<evidence type="ECO:0000256" key="3">
    <source>
        <dbReference type="ARBA" id="ARBA00022898"/>
    </source>
</evidence>
<comment type="similarity">
    <text evidence="2 10">Belongs to the Orn/Lys/Arg decarboxylase class-II family.</text>
</comment>
<dbReference type="InterPro" id="IPR022644">
    <property type="entry name" value="De-COase2_N"/>
</dbReference>
<dbReference type="AlphaFoldDB" id="A0A2G8S2V8"/>
<dbReference type="SUPFAM" id="SSF50621">
    <property type="entry name" value="Alanine racemase C-terminal domain-like"/>
    <property type="match status" value="1"/>
</dbReference>
<feature type="domain" description="Orn/DAP/Arg decarboxylase 2 N-terminal" evidence="13">
    <location>
        <begin position="118"/>
        <end position="352"/>
    </location>
</feature>
<evidence type="ECO:0000259" key="12">
    <source>
        <dbReference type="Pfam" id="PF00278"/>
    </source>
</evidence>
<gene>
    <name evidence="14" type="ORF">GSI_09757</name>
</gene>
<dbReference type="PROSITE" id="PS00878">
    <property type="entry name" value="ODR_DC_2_1"/>
    <property type="match status" value="1"/>
</dbReference>
<feature type="domain" description="Orn/DAP/Arg decarboxylase 2 C-terminal" evidence="12">
    <location>
        <begin position="374"/>
        <end position="496"/>
    </location>
</feature>
<feature type="region of interest" description="Disordered" evidence="11">
    <location>
        <begin position="546"/>
        <end position="567"/>
    </location>
</feature>
<evidence type="ECO:0000256" key="9">
    <source>
        <dbReference type="PIRSR" id="PIRSR600183-50"/>
    </source>
</evidence>
<evidence type="ECO:0000256" key="7">
    <source>
        <dbReference type="ARBA" id="ARBA00046672"/>
    </source>
</evidence>
<evidence type="ECO:0000256" key="1">
    <source>
        <dbReference type="ARBA" id="ARBA00001933"/>
    </source>
</evidence>
<dbReference type="InterPro" id="IPR022653">
    <property type="entry name" value="De-COase2_pyr-phos_BS"/>
</dbReference>
<accession>A0A2G8S2V8</accession>
<feature type="region of interest" description="Disordered" evidence="11">
    <location>
        <begin position="376"/>
        <end position="410"/>
    </location>
</feature>
<comment type="pathway">
    <text evidence="5">Amine and polyamine biosynthesis; putrescine biosynthesis via L-ornithine pathway; putrescine from L-ornithine: step 1/1.</text>
</comment>
<dbReference type="GO" id="GO:0005737">
    <property type="term" value="C:cytoplasm"/>
    <property type="evidence" value="ECO:0007669"/>
    <property type="project" value="TreeGrafter"/>
</dbReference>
<dbReference type="SUPFAM" id="SSF51419">
    <property type="entry name" value="PLP-binding barrel"/>
    <property type="match status" value="1"/>
</dbReference>
<keyword evidence="4" id="KW-0456">Lyase</keyword>
<dbReference type="Proteomes" id="UP000230002">
    <property type="component" value="Unassembled WGS sequence"/>
</dbReference>
<comment type="cofactor">
    <cofactor evidence="1 9">
        <name>pyridoxal 5'-phosphate</name>
        <dbReference type="ChEBI" id="CHEBI:597326"/>
    </cofactor>
</comment>
<dbReference type="InterPro" id="IPR009006">
    <property type="entry name" value="Ala_racemase/Decarboxylase_C"/>
</dbReference>
<dbReference type="FunFam" id="3.20.20.10:FF:000005">
    <property type="entry name" value="Ornithine decarboxylase"/>
    <property type="match status" value="1"/>
</dbReference>
<name>A0A2G8S2V8_9APHY</name>
<dbReference type="CDD" id="cd00622">
    <property type="entry name" value="PLPDE_III_ODC"/>
    <property type="match status" value="1"/>
</dbReference>
<comment type="caution">
    <text evidence="14">The sequence shown here is derived from an EMBL/GenBank/DDBJ whole genome shotgun (WGS) entry which is preliminary data.</text>
</comment>
<proteinExistence type="inferred from homology"/>
<organism evidence="14 15">
    <name type="scientific">Ganoderma sinense ZZ0214-1</name>
    <dbReference type="NCBI Taxonomy" id="1077348"/>
    <lineage>
        <taxon>Eukaryota</taxon>
        <taxon>Fungi</taxon>
        <taxon>Dikarya</taxon>
        <taxon>Basidiomycota</taxon>
        <taxon>Agaricomycotina</taxon>
        <taxon>Agaricomycetes</taxon>
        <taxon>Polyporales</taxon>
        <taxon>Polyporaceae</taxon>
        <taxon>Ganoderma</taxon>
    </lineage>
</organism>
<evidence type="ECO:0000256" key="2">
    <source>
        <dbReference type="ARBA" id="ARBA00008872"/>
    </source>
</evidence>
<feature type="compositionally biased region" description="Low complexity" evidence="11">
    <location>
        <begin position="376"/>
        <end position="408"/>
    </location>
</feature>
<reference evidence="14 15" key="1">
    <citation type="journal article" date="2015" name="Sci. Rep.">
        <title>Chromosome-level genome map provides insights into diverse defense mechanisms in the medicinal fungus Ganoderma sinense.</title>
        <authorList>
            <person name="Zhu Y."/>
            <person name="Xu J."/>
            <person name="Sun C."/>
            <person name="Zhou S."/>
            <person name="Xu H."/>
            <person name="Nelson D.R."/>
            <person name="Qian J."/>
            <person name="Song J."/>
            <person name="Luo H."/>
            <person name="Xiang L."/>
            <person name="Li Y."/>
            <person name="Xu Z."/>
            <person name="Ji A."/>
            <person name="Wang L."/>
            <person name="Lu S."/>
            <person name="Hayward A."/>
            <person name="Sun W."/>
            <person name="Li X."/>
            <person name="Schwartz D.C."/>
            <person name="Wang Y."/>
            <person name="Chen S."/>
        </authorList>
    </citation>
    <scope>NUCLEOTIDE SEQUENCE [LARGE SCALE GENOMIC DNA]</scope>
    <source>
        <strain evidence="14 15">ZZ0214-1</strain>
    </source>
</reference>
<evidence type="ECO:0000256" key="5">
    <source>
        <dbReference type="ARBA" id="ARBA00034115"/>
    </source>
</evidence>
<dbReference type="EC" id="4.1.1.17" evidence="6"/>
<evidence type="ECO:0000313" key="15">
    <source>
        <dbReference type="Proteomes" id="UP000230002"/>
    </source>
</evidence>
<comment type="catalytic activity">
    <reaction evidence="8">
        <text>L-ornithine + H(+) = putrescine + CO2</text>
        <dbReference type="Rhea" id="RHEA:22964"/>
        <dbReference type="ChEBI" id="CHEBI:15378"/>
        <dbReference type="ChEBI" id="CHEBI:16526"/>
        <dbReference type="ChEBI" id="CHEBI:46911"/>
        <dbReference type="ChEBI" id="CHEBI:326268"/>
        <dbReference type="EC" id="4.1.1.17"/>
    </reaction>
</comment>
<dbReference type="EMBL" id="AYKW01000028">
    <property type="protein sequence ID" value="PIL28106.1"/>
    <property type="molecule type" value="Genomic_DNA"/>
</dbReference>
<dbReference type="InterPro" id="IPR022643">
    <property type="entry name" value="De-COase2_C"/>
</dbReference>
<feature type="active site" description="Proton donor" evidence="9">
    <location>
        <position position="468"/>
    </location>
</feature>
<evidence type="ECO:0000313" key="14">
    <source>
        <dbReference type="EMBL" id="PIL28106.1"/>
    </source>
</evidence>
<sequence>MAQLEILAATSPVDFDYDILSCSPTLSSSLPRNEKYFANALVNGLLSPSIVHSHDTSTGYTLKNSDRHYDDEVSIPGLPPLHRGHMDVHLRNGVMNAIHLSADGEPDAEKAFFVADLSSVYRQHERWKKLLPDIEPFYAVKCNPDPYVLRLLAGLGTGFDCASNNEIKQVLDVGVSPDRIIFANPCKATSFIRSSARAGVDVMTFDNMDELHKVARVHPGAKLVVRILTDDSKSLCRLGLKFGAPLVTVPALLAKARELGLDVVGVSFHVGSGCYDANAFADAVARARAAFDMGRAAGYRFSLLDVGGGFEDATFEATALVLRDALERHFPARDRARDGIRLVAEPGRYYVAKAFSLAANIIARRAPPAAEAASVGSASAAPDSESESNAESNANANSNSNSAAGPEAGVEPEQPSVMYYINDGVYGAFNCILFDHQTPQPYVLSLNGSFHVPARVPLRASSVWGPTCDALDCVCAVVRLPATLAVGDWLAFENMGAYTVCAASQFNGFEVSRVVYTTGAGAARRRIHQAAHGAMAARMAPASPIGWAEPLPGRRSTPRRLTTRESG</sequence>
<dbReference type="Gene3D" id="3.20.20.10">
    <property type="entry name" value="Alanine racemase"/>
    <property type="match status" value="1"/>
</dbReference>
<dbReference type="InterPro" id="IPR002433">
    <property type="entry name" value="Orn_de-COase"/>
</dbReference>
<comment type="subunit">
    <text evidence="7">Homodimer. Only the dimer is catalytically active, as the active sites are constructed of residues from both monomers.</text>
</comment>
<dbReference type="PRINTS" id="PR01179">
    <property type="entry name" value="ODADCRBXLASE"/>
</dbReference>
<dbReference type="Pfam" id="PF02784">
    <property type="entry name" value="Orn_Arg_deC_N"/>
    <property type="match status" value="1"/>
</dbReference>
<keyword evidence="3 9" id="KW-0663">Pyridoxal phosphate</keyword>
<dbReference type="OrthoDB" id="5034579at2759"/>
<evidence type="ECO:0000256" key="11">
    <source>
        <dbReference type="SAM" id="MobiDB-lite"/>
    </source>
</evidence>